<keyword evidence="1" id="KW-1133">Transmembrane helix</keyword>
<accession>A0A5E7CXX6</accession>
<dbReference type="AlphaFoldDB" id="A0A5E7CXX6"/>
<evidence type="ECO:0000313" key="2">
    <source>
        <dbReference type="EMBL" id="VVO10140.1"/>
    </source>
</evidence>
<reference evidence="2 3" key="1">
    <citation type="submission" date="2019-09" db="EMBL/GenBank/DDBJ databases">
        <authorList>
            <person name="Chandra G."/>
            <person name="Truman W A."/>
        </authorList>
    </citation>
    <scope>NUCLEOTIDE SEQUENCE [LARGE SCALE GENOMIC DNA]</scope>
    <source>
        <strain evidence="2">PS723</strain>
    </source>
</reference>
<organism evidence="2 3">
    <name type="scientific">Pseudomonas fluorescens</name>
    <dbReference type="NCBI Taxonomy" id="294"/>
    <lineage>
        <taxon>Bacteria</taxon>
        <taxon>Pseudomonadati</taxon>
        <taxon>Pseudomonadota</taxon>
        <taxon>Gammaproteobacteria</taxon>
        <taxon>Pseudomonadales</taxon>
        <taxon>Pseudomonadaceae</taxon>
        <taxon>Pseudomonas</taxon>
    </lineage>
</organism>
<dbReference type="RefSeq" id="WP_150804735.1">
    <property type="nucleotide sequence ID" value="NZ_CABVHY010000016.1"/>
</dbReference>
<feature type="transmembrane region" description="Helical" evidence="1">
    <location>
        <begin position="15"/>
        <end position="33"/>
    </location>
</feature>
<evidence type="ECO:0000256" key="1">
    <source>
        <dbReference type="SAM" id="Phobius"/>
    </source>
</evidence>
<name>A0A5E7CXX6_PSEFL</name>
<gene>
    <name evidence="2" type="ORF">PS723_03349</name>
</gene>
<dbReference type="Proteomes" id="UP000379480">
    <property type="component" value="Unassembled WGS sequence"/>
</dbReference>
<proteinExistence type="predicted"/>
<keyword evidence="1" id="KW-0472">Membrane</keyword>
<protein>
    <submittedName>
        <fullName evidence="2">Uncharacterized protein</fullName>
    </submittedName>
</protein>
<dbReference type="EMBL" id="CABVHY010000016">
    <property type="protein sequence ID" value="VVO10140.1"/>
    <property type="molecule type" value="Genomic_DNA"/>
</dbReference>
<keyword evidence="1" id="KW-0812">Transmembrane</keyword>
<evidence type="ECO:0000313" key="3">
    <source>
        <dbReference type="Proteomes" id="UP000379480"/>
    </source>
</evidence>
<sequence>MWGSWSAYDSFIEKALLLIIAAILSSIIAPVIVKSIDSSREGKEALSLAQAKLFNEASETVLNCQTLMLDVTWFGTADAKNAEMQKKAFERYSERSVDLLSKWRALANQSYVLASEQTSTRLNTFLNRFFAEQDAPMNRQWIKCGTECDWSELHKTNNAMLIEANELISDLANELHLTRN</sequence>